<evidence type="ECO:0000256" key="2">
    <source>
        <dbReference type="ARBA" id="ARBA00004496"/>
    </source>
</evidence>
<keyword evidence="3" id="KW-0132">Cell division</keyword>
<keyword evidence="6" id="KW-0131">Cell cycle</keyword>
<evidence type="ECO:0000256" key="7">
    <source>
        <dbReference type="PROSITE-ProRule" id="PRU00277"/>
    </source>
</evidence>
<dbReference type="PROSITE" id="PS50059">
    <property type="entry name" value="FKBP_PPIASE"/>
    <property type="match status" value="1"/>
</dbReference>
<dbReference type="SUPFAM" id="SSF54534">
    <property type="entry name" value="FKBP-like"/>
    <property type="match status" value="1"/>
</dbReference>
<dbReference type="GO" id="GO:0015031">
    <property type="term" value="P:protein transport"/>
    <property type="evidence" value="ECO:0007669"/>
    <property type="project" value="InterPro"/>
</dbReference>
<gene>
    <name evidence="10" type="primary">tig</name>
    <name evidence="10" type="ORF">GX523_14055</name>
</gene>
<evidence type="ECO:0000256" key="8">
    <source>
        <dbReference type="SAM" id="SignalP"/>
    </source>
</evidence>
<dbReference type="GO" id="GO:0003755">
    <property type="term" value="F:peptidyl-prolyl cis-trans isomerase activity"/>
    <property type="evidence" value="ECO:0007669"/>
    <property type="project" value="UniProtKB-KW"/>
</dbReference>
<keyword evidence="8" id="KW-0732">Signal</keyword>
<comment type="catalytic activity">
    <reaction evidence="1 7">
        <text>[protein]-peptidylproline (omega=180) = [protein]-peptidylproline (omega=0)</text>
        <dbReference type="Rhea" id="RHEA:16237"/>
        <dbReference type="Rhea" id="RHEA-COMP:10747"/>
        <dbReference type="Rhea" id="RHEA-COMP:10748"/>
        <dbReference type="ChEBI" id="CHEBI:83833"/>
        <dbReference type="ChEBI" id="CHEBI:83834"/>
        <dbReference type="EC" id="5.2.1.8"/>
    </reaction>
</comment>
<organism evidence="10 11">
    <name type="scientific">Desulfitobacterium dehalogenans</name>
    <dbReference type="NCBI Taxonomy" id="36854"/>
    <lineage>
        <taxon>Bacteria</taxon>
        <taxon>Bacillati</taxon>
        <taxon>Bacillota</taxon>
        <taxon>Clostridia</taxon>
        <taxon>Eubacteriales</taxon>
        <taxon>Desulfitobacteriaceae</taxon>
        <taxon>Desulfitobacterium</taxon>
    </lineage>
</organism>
<accession>A0A7C7DBJ3</accession>
<dbReference type="NCBIfam" id="TIGR00115">
    <property type="entry name" value="tig"/>
    <property type="match status" value="1"/>
</dbReference>
<feature type="domain" description="PPIase FKBP-type" evidence="9">
    <location>
        <begin position="82"/>
        <end position="144"/>
    </location>
</feature>
<dbReference type="EC" id="5.2.1.8" evidence="7"/>
<evidence type="ECO:0000313" key="11">
    <source>
        <dbReference type="Proteomes" id="UP000553059"/>
    </source>
</evidence>
<evidence type="ECO:0000256" key="1">
    <source>
        <dbReference type="ARBA" id="ARBA00000971"/>
    </source>
</evidence>
<dbReference type="EMBL" id="DUTF01000304">
    <property type="protein sequence ID" value="HHY27840.1"/>
    <property type="molecule type" value="Genomic_DNA"/>
</dbReference>
<comment type="subcellular location">
    <subcellularLocation>
        <location evidence="2">Cytoplasm</location>
    </subcellularLocation>
</comment>
<feature type="signal peptide" evidence="8">
    <location>
        <begin position="1"/>
        <end position="19"/>
    </location>
</feature>
<dbReference type="GO" id="GO:0005737">
    <property type="term" value="C:cytoplasm"/>
    <property type="evidence" value="ECO:0007669"/>
    <property type="project" value="UniProtKB-SubCell"/>
</dbReference>
<proteinExistence type="predicted"/>
<evidence type="ECO:0000256" key="5">
    <source>
        <dbReference type="ARBA" id="ARBA00023235"/>
    </source>
</evidence>
<protein>
    <recommendedName>
        <fullName evidence="7">peptidylprolyl isomerase</fullName>
        <ecNumber evidence="7">5.2.1.8</ecNumber>
    </recommendedName>
</protein>
<dbReference type="GO" id="GO:0006457">
    <property type="term" value="P:protein folding"/>
    <property type="evidence" value="ECO:0007669"/>
    <property type="project" value="InterPro"/>
</dbReference>
<evidence type="ECO:0000313" key="10">
    <source>
        <dbReference type="EMBL" id="HHY27840.1"/>
    </source>
</evidence>
<dbReference type="InterPro" id="IPR008880">
    <property type="entry name" value="Trigger_fac_C"/>
</dbReference>
<dbReference type="SUPFAM" id="SSF109998">
    <property type="entry name" value="Triger factor/SurA peptide-binding domain-like"/>
    <property type="match status" value="1"/>
</dbReference>
<reference evidence="10 11" key="1">
    <citation type="journal article" date="2020" name="Biotechnol. Biofuels">
        <title>New insights from the biogas microbiome by comprehensive genome-resolved metagenomics of nearly 1600 species originating from multiple anaerobic digesters.</title>
        <authorList>
            <person name="Campanaro S."/>
            <person name="Treu L."/>
            <person name="Rodriguez-R L.M."/>
            <person name="Kovalovszki A."/>
            <person name="Ziels R.M."/>
            <person name="Maus I."/>
            <person name="Zhu X."/>
            <person name="Kougias P.G."/>
            <person name="Basile A."/>
            <person name="Luo G."/>
            <person name="Schluter A."/>
            <person name="Konstantinidis K.T."/>
            <person name="Angelidaki I."/>
        </authorList>
    </citation>
    <scope>NUCLEOTIDE SEQUENCE [LARGE SCALE GENOMIC DNA]</scope>
    <source>
        <strain evidence="10">AS05jafATM_4</strain>
    </source>
</reference>
<dbReference type="Proteomes" id="UP000553059">
    <property type="component" value="Unassembled WGS sequence"/>
</dbReference>
<keyword evidence="4 7" id="KW-0697">Rotamase</keyword>
<feature type="chain" id="PRO_5038678183" description="peptidylprolyl isomerase" evidence="8">
    <location>
        <begin position="20"/>
        <end position="353"/>
    </location>
</feature>
<dbReference type="InterPro" id="IPR037041">
    <property type="entry name" value="Trigger_fac_C_sf"/>
</dbReference>
<dbReference type="AlphaFoldDB" id="A0A7C7DBJ3"/>
<evidence type="ECO:0000256" key="3">
    <source>
        <dbReference type="ARBA" id="ARBA00022618"/>
    </source>
</evidence>
<evidence type="ECO:0000259" key="9">
    <source>
        <dbReference type="PROSITE" id="PS50059"/>
    </source>
</evidence>
<keyword evidence="5 7" id="KW-0413">Isomerase</keyword>
<dbReference type="Gene3D" id="1.10.3120.10">
    <property type="entry name" value="Trigger factor, C-terminal domain"/>
    <property type="match status" value="1"/>
</dbReference>
<sequence length="353" mass="38905">MTKHLVGVLLCALMAMNLAGCSSTVSNGKSSVVLGEYKGLSYAKSDTMVPDQEVQDEIDALLESQATPVENPERNSTPVASGDELWIDYIGYVDGAEFEGGNSNNEGASLAIGSGSFIEGFEEALIGKTVGSTTDINVTFPDPYTSNTDLSGKAATFTVTIHYVVKHEIPEFTDAFVNEYTHGEYTTATEYHQYIYDSLVTAKEDEAKAAQMNEVIEAAINNSTFTLDETEIEETYNEMVDYYTSLADSYGIDLETYASHLSMTLDDLYAELKTNAEDTIKQELFFDALIAAEQLNITEDDYAERIGEYLNYYGYVDDQAGFEAAYDKETIKKRMLYEKAAESLVEWGVPAEA</sequence>
<dbReference type="InterPro" id="IPR001179">
    <property type="entry name" value="PPIase_FKBP_dom"/>
</dbReference>
<dbReference type="InterPro" id="IPR046357">
    <property type="entry name" value="PPIase_dom_sf"/>
</dbReference>
<evidence type="ECO:0000256" key="4">
    <source>
        <dbReference type="ARBA" id="ARBA00023110"/>
    </source>
</evidence>
<comment type="caution">
    <text evidence="10">The sequence shown here is derived from an EMBL/GenBank/DDBJ whole genome shotgun (WGS) entry which is preliminary data.</text>
</comment>
<dbReference type="Pfam" id="PF00254">
    <property type="entry name" value="FKBP_C"/>
    <property type="match status" value="1"/>
</dbReference>
<dbReference type="InterPro" id="IPR027304">
    <property type="entry name" value="Trigger_fact/SurA_dom_sf"/>
</dbReference>
<dbReference type="Gene3D" id="3.10.50.40">
    <property type="match status" value="1"/>
</dbReference>
<name>A0A7C7DBJ3_9FIRM</name>
<dbReference type="Pfam" id="PF05698">
    <property type="entry name" value="Trigger_C"/>
    <property type="match status" value="1"/>
</dbReference>
<dbReference type="InterPro" id="IPR005215">
    <property type="entry name" value="Trig_fac"/>
</dbReference>
<dbReference type="GO" id="GO:0051301">
    <property type="term" value="P:cell division"/>
    <property type="evidence" value="ECO:0007669"/>
    <property type="project" value="UniProtKB-KW"/>
</dbReference>
<evidence type="ECO:0000256" key="6">
    <source>
        <dbReference type="ARBA" id="ARBA00023306"/>
    </source>
</evidence>